<dbReference type="InterPro" id="IPR008258">
    <property type="entry name" value="Transglycosylase_SLT_dom_1"/>
</dbReference>
<dbReference type="AlphaFoldDB" id="A0AAX2ZDS8"/>
<accession>A0AAX2ZDS8</accession>
<evidence type="ECO:0000313" key="3">
    <source>
        <dbReference type="EMBL" id="UEL46500.1"/>
    </source>
</evidence>
<feature type="domain" description="Transglycosylase SLT" evidence="2">
    <location>
        <begin position="38"/>
        <end position="148"/>
    </location>
</feature>
<evidence type="ECO:0000259" key="2">
    <source>
        <dbReference type="Pfam" id="PF01464"/>
    </source>
</evidence>
<dbReference type="Proteomes" id="UP001198983">
    <property type="component" value="Chromosome"/>
</dbReference>
<dbReference type="Gene3D" id="1.10.530.10">
    <property type="match status" value="1"/>
</dbReference>
<feature type="transmembrane region" description="Helical" evidence="1">
    <location>
        <begin position="6"/>
        <end position="23"/>
    </location>
</feature>
<keyword evidence="1" id="KW-1133">Transmembrane helix</keyword>
<keyword evidence="4" id="KW-1185">Reference proteome</keyword>
<keyword evidence="1" id="KW-0472">Membrane</keyword>
<dbReference type="RefSeq" id="WP_228415373.1">
    <property type="nucleotide sequence ID" value="NZ_CP081135.1"/>
</dbReference>
<name>A0AAX2ZDS8_9FIRM</name>
<dbReference type="KEGG" id="tem:JW646_12710"/>
<dbReference type="PANTHER" id="PTHR37423:SF2">
    <property type="entry name" value="MEMBRANE-BOUND LYTIC MUREIN TRANSGLYCOSYLASE C"/>
    <property type="match status" value="1"/>
</dbReference>
<organism evidence="3 4">
    <name type="scientific">Terrisporobacter hibernicus</name>
    <dbReference type="NCBI Taxonomy" id="2813371"/>
    <lineage>
        <taxon>Bacteria</taxon>
        <taxon>Bacillati</taxon>
        <taxon>Bacillota</taxon>
        <taxon>Clostridia</taxon>
        <taxon>Peptostreptococcales</taxon>
        <taxon>Peptostreptococcaceae</taxon>
        <taxon>Terrisporobacter</taxon>
    </lineage>
</organism>
<evidence type="ECO:0000313" key="4">
    <source>
        <dbReference type="Proteomes" id="UP001198983"/>
    </source>
</evidence>
<proteinExistence type="predicted"/>
<dbReference type="EMBL" id="CP081135">
    <property type="protein sequence ID" value="UEL46500.1"/>
    <property type="molecule type" value="Genomic_DNA"/>
</dbReference>
<dbReference type="InterPro" id="IPR023346">
    <property type="entry name" value="Lysozyme-like_dom_sf"/>
</dbReference>
<keyword evidence="1" id="KW-0812">Transmembrane</keyword>
<dbReference type="Pfam" id="PF01464">
    <property type="entry name" value="SLT"/>
    <property type="match status" value="1"/>
</dbReference>
<dbReference type="CDD" id="cd16896">
    <property type="entry name" value="LT_Slt70-like"/>
    <property type="match status" value="1"/>
</dbReference>
<reference evidence="3 4" key="1">
    <citation type="journal article" date="2023" name="Int. J. Syst. Evol. Microbiol.">
        <title>Terrisporobacter hibernicus sp. nov., isolated from bovine faeces in Northern Ireland.</title>
        <authorList>
            <person name="Mitchell M."/>
            <person name="Nguyen S.V."/>
            <person name="Connor M."/>
            <person name="Fairley D.J."/>
            <person name="Donoghue O."/>
            <person name="Marshall H."/>
            <person name="Koolman L."/>
            <person name="McMullan G."/>
            <person name="Schaffer K.E."/>
            <person name="McGrath J.W."/>
            <person name="Fanning S."/>
        </authorList>
    </citation>
    <scope>NUCLEOTIDE SEQUENCE [LARGE SCALE GENOMIC DNA]</scope>
    <source>
        <strain evidence="3 4">MCA3</strain>
    </source>
</reference>
<dbReference type="PANTHER" id="PTHR37423">
    <property type="entry name" value="SOLUBLE LYTIC MUREIN TRANSGLYCOSYLASE-RELATED"/>
    <property type="match status" value="1"/>
</dbReference>
<protein>
    <submittedName>
        <fullName evidence="3">Lytic transglycosylase domain-containing protein</fullName>
    </submittedName>
</protein>
<dbReference type="SUPFAM" id="SSF53955">
    <property type="entry name" value="Lysozyme-like"/>
    <property type="match status" value="1"/>
</dbReference>
<evidence type="ECO:0000256" key="1">
    <source>
        <dbReference type="SAM" id="Phobius"/>
    </source>
</evidence>
<sequence length="185" mass="21333">MYKKSIIILSVIIVLGGAIYLEGGRIKTLLYPKKYSAYVQKYAEEYNLDENLVYSIIKAESKFNEEALSRRGAKGLMQIADVTKDWAIEELELSDDIDVYDPETNIRIGCWYLNTLYKEFGKTDLVVAAYNGGSGNVRKWLSDEEFSKDGENLHTIPFSETDKYVIKVKKNYEQYNMLYSKEGRN</sequence>
<gene>
    <name evidence="3" type="ORF">JW646_12710</name>
</gene>